<accession>W3XN14</accession>
<dbReference type="eggNOG" id="ENOG502SVK1">
    <property type="taxonomic scope" value="Eukaryota"/>
</dbReference>
<sequence length="192" mass="21441">MVVILFCTAEEAKPLVPAIMSFEQAQDTWIFGFAESRDGLGADDGNFKNWIEDGATVETDFIGASEQECQSWALEQMNRLPNVNDGMIAIADERTAKDDTILLQLYNSSSGDLTPEGEGDYGLEFEGYGKLPAKENTWYSFRIRYQDSFNIYAALSYGAIDVVYPVYFGRTDELVDDNGVFNVERAEALCVE</sequence>
<dbReference type="OMA" id="FFCIAED"/>
<dbReference type="EMBL" id="KI912109">
    <property type="protein sequence ID" value="ETS86902.1"/>
    <property type="molecule type" value="Genomic_DNA"/>
</dbReference>
<dbReference type="HOGENOM" id="CLU_1415625_0_0_1"/>
<proteinExistence type="predicted"/>
<reference evidence="2" key="1">
    <citation type="journal article" date="2015" name="BMC Genomics">
        <title>Genomic and transcriptomic analysis of the endophytic fungus Pestalotiopsis fici reveals its lifestyle and high potential for synthesis of natural products.</title>
        <authorList>
            <person name="Wang X."/>
            <person name="Zhang X."/>
            <person name="Liu L."/>
            <person name="Xiang M."/>
            <person name="Wang W."/>
            <person name="Sun X."/>
            <person name="Che Y."/>
            <person name="Guo L."/>
            <person name="Liu G."/>
            <person name="Guo L."/>
            <person name="Wang C."/>
            <person name="Yin W.B."/>
            <person name="Stadler M."/>
            <person name="Zhang X."/>
            <person name="Liu X."/>
        </authorList>
    </citation>
    <scope>NUCLEOTIDE SEQUENCE [LARGE SCALE GENOMIC DNA]</scope>
    <source>
        <strain evidence="2">W106-1 / CGMCC3.15140</strain>
    </source>
</reference>
<dbReference type="Proteomes" id="UP000030651">
    <property type="component" value="Unassembled WGS sequence"/>
</dbReference>
<evidence type="ECO:0000313" key="1">
    <source>
        <dbReference type="EMBL" id="ETS86902.1"/>
    </source>
</evidence>
<organism evidence="1 2">
    <name type="scientific">Pestalotiopsis fici (strain W106-1 / CGMCC3.15140)</name>
    <dbReference type="NCBI Taxonomy" id="1229662"/>
    <lineage>
        <taxon>Eukaryota</taxon>
        <taxon>Fungi</taxon>
        <taxon>Dikarya</taxon>
        <taxon>Ascomycota</taxon>
        <taxon>Pezizomycotina</taxon>
        <taxon>Sordariomycetes</taxon>
        <taxon>Xylariomycetidae</taxon>
        <taxon>Amphisphaeriales</taxon>
        <taxon>Sporocadaceae</taxon>
        <taxon>Pestalotiopsis</taxon>
    </lineage>
</organism>
<name>W3XN14_PESFW</name>
<dbReference type="GeneID" id="19265743"/>
<dbReference type="RefSeq" id="XP_007827502.1">
    <property type="nucleotide sequence ID" value="XM_007829311.1"/>
</dbReference>
<dbReference type="OrthoDB" id="4456803at2759"/>
<gene>
    <name evidence="1" type="ORF">PFICI_00730</name>
</gene>
<dbReference type="InParanoid" id="W3XN14"/>
<evidence type="ECO:0000313" key="2">
    <source>
        <dbReference type="Proteomes" id="UP000030651"/>
    </source>
</evidence>
<dbReference type="KEGG" id="pfy:PFICI_00730"/>
<keyword evidence="2" id="KW-1185">Reference proteome</keyword>
<protein>
    <submittedName>
        <fullName evidence="1">Uncharacterized protein</fullName>
    </submittedName>
</protein>
<dbReference type="AlphaFoldDB" id="W3XN14"/>